<reference evidence="2 3" key="1">
    <citation type="submission" date="2019-06" db="EMBL/GenBank/DDBJ databases">
        <title>Genome sequence of Janthinobacterium lividum UCD_MED1.</title>
        <authorList>
            <person name="De Leon M.E."/>
            <person name="Jospin G."/>
        </authorList>
    </citation>
    <scope>NUCLEOTIDE SEQUENCE [LARGE SCALE GENOMIC DNA]</scope>
    <source>
        <strain evidence="2 3">UCD_MED1</strain>
    </source>
</reference>
<name>A0A5C4NYG3_9BURK</name>
<evidence type="ECO:0000259" key="1">
    <source>
        <dbReference type="Pfam" id="PF01656"/>
    </source>
</evidence>
<evidence type="ECO:0000313" key="3">
    <source>
        <dbReference type="Proteomes" id="UP000305681"/>
    </source>
</evidence>
<evidence type="ECO:0000313" key="2">
    <source>
        <dbReference type="EMBL" id="TNC78226.1"/>
    </source>
</evidence>
<dbReference type="SUPFAM" id="SSF52540">
    <property type="entry name" value="P-loop containing nucleoside triphosphate hydrolases"/>
    <property type="match status" value="1"/>
</dbReference>
<accession>A0A5C4NYG3</accession>
<dbReference type="InterPro" id="IPR002586">
    <property type="entry name" value="CobQ/CobB/MinD/ParA_Nub-bd_dom"/>
</dbReference>
<comment type="caution">
    <text evidence="2">The sequence shown here is derived from an EMBL/GenBank/DDBJ whole genome shotgun (WGS) entry which is preliminary data.</text>
</comment>
<dbReference type="RefSeq" id="WP_139089392.1">
    <property type="nucleotide sequence ID" value="NZ_VDGE01000001.1"/>
</dbReference>
<gene>
    <name evidence="2" type="ORF">FHI69_02720</name>
</gene>
<dbReference type="EMBL" id="VDGE01000001">
    <property type="protein sequence ID" value="TNC78226.1"/>
    <property type="molecule type" value="Genomic_DNA"/>
</dbReference>
<dbReference type="Pfam" id="PF01656">
    <property type="entry name" value="CbiA"/>
    <property type="match status" value="1"/>
</dbReference>
<dbReference type="InterPro" id="IPR027417">
    <property type="entry name" value="P-loop_NTPase"/>
</dbReference>
<dbReference type="AlphaFoldDB" id="A0A5C4NYG3"/>
<protein>
    <submittedName>
        <fullName evidence="2">Conjugal transfer protein TraL</fullName>
    </submittedName>
</protein>
<dbReference type="Gene3D" id="3.40.50.300">
    <property type="entry name" value="P-loop containing nucleotide triphosphate hydrolases"/>
    <property type="match status" value="1"/>
</dbReference>
<dbReference type="CDD" id="cd05386">
    <property type="entry name" value="TraL"/>
    <property type="match status" value="1"/>
</dbReference>
<sequence>MAHIHMMLQGKGGVGKSLIAAILAQYMLSKARTPLCIDTDPVNATFHGYQALQVRRIDLMEEEEINPRGFDALIDLVAQAQGDAIIDNGASSFVPLSHYLISNQIPALLAELDHLLVVHTVITGGQALLDTISGFAHLVSQFPPETRFIAWLNPYWGPVEHEGNGFEQMKTYLTNRERLSAIVRLPVLKKETFGRDLAGMLQQRLTFDEALAMPALPIMTRQRLSIIRRLVYGELDAAMVL</sequence>
<organism evidence="2 3">
    <name type="scientific">Janthinobacterium lividum</name>
    <dbReference type="NCBI Taxonomy" id="29581"/>
    <lineage>
        <taxon>Bacteria</taxon>
        <taxon>Pseudomonadati</taxon>
        <taxon>Pseudomonadota</taxon>
        <taxon>Betaproteobacteria</taxon>
        <taxon>Burkholderiales</taxon>
        <taxon>Oxalobacteraceae</taxon>
        <taxon>Janthinobacterium</taxon>
    </lineage>
</organism>
<dbReference type="Proteomes" id="UP000305681">
    <property type="component" value="Unassembled WGS sequence"/>
</dbReference>
<feature type="domain" description="CobQ/CobB/MinD/ParA nucleotide binding" evidence="1">
    <location>
        <begin position="7"/>
        <end position="182"/>
    </location>
</feature>
<dbReference type="NCBIfam" id="NF010461">
    <property type="entry name" value="PRK13886.1"/>
    <property type="match status" value="1"/>
</dbReference>
<proteinExistence type="predicted"/>